<protein>
    <recommendedName>
        <fullName evidence="3">Carboxypeptidase-like protein</fullName>
    </recommendedName>
</protein>
<evidence type="ECO:0000313" key="2">
    <source>
        <dbReference type="Proteomes" id="UP000256779"/>
    </source>
</evidence>
<sequence length="572" mass="62930">MFRKLITCIVLFGSTQLYSQDLLDQSVTVNFQNQTIAESLNSISAGSDVRFSYNPDQLPQRKVTAHYENTPVQTILLDLLGTSYECKVRGSYIILTPIKKKAPKKTGQIQGEVVDANTGERIAGVSIYEVDRLSAATLTSQDGTYTLSPKTSGDPMLIAVSRENYKDTVIVVHRSKGEFVKLLLEPIKKQQRKLISDTTWIKDFWINQRLKRHQRNINLSEHRVFQMSLVPGIGTNGFLTGKFTHNMSLNIIGGFTQGIKGVELGGVFNITERMLRGAQVAGVFNATGHSSTGLQLAGMVNRTKNSFTGWQIAGVVNHTDTLNGAQISGATNFARVATGLQLSGAFNFLTGDMYGAQLASCFNYGHHIFGLQLSGVYNHADTLYGVQLSTINRTQNLHGVQVGIVNIAKKVEQGTMIGIINVAKDEVLTFELSSNDVTRYNLSFKSGAKHFYTILSTGIHDQKEIWGAGGGFGTDIPLKPFYLTVDLTAHTLFKLNEKTSHPILNPRLGFTAGLTIFDDVSIFGGPVVHYMYNADTDTFPAVHKLGENASFSHEVGDIMHKWWAGYTFGIRL</sequence>
<proteinExistence type="predicted"/>
<keyword evidence="2" id="KW-1185">Reference proteome</keyword>
<dbReference type="EMBL" id="QREG01000001">
    <property type="protein sequence ID" value="REE05640.1"/>
    <property type="molecule type" value="Genomic_DNA"/>
</dbReference>
<dbReference type="InterPro" id="IPR058093">
    <property type="entry name" value="LA_2272-like"/>
</dbReference>
<dbReference type="RefSeq" id="WP_115866153.1">
    <property type="nucleotide sequence ID" value="NZ_QREG01000001.1"/>
</dbReference>
<comment type="caution">
    <text evidence="1">The sequence shown here is derived from an EMBL/GenBank/DDBJ whole genome shotgun (WGS) entry which is preliminary data.</text>
</comment>
<evidence type="ECO:0008006" key="3">
    <source>
        <dbReference type="Google" id="ProtNLM"/>
    </source>
</evidence>
<accession>A0A3D9LG40</accession>
<dbReference type="NCBIfam" id="NF047436">
    <property type="entry name" value="LA_2272_repeat"/>
    <property type="match status" value="1"/>
</dbReference>
<dbReference type="AlphaFoldDB" id="A0A3D9LG40"/>
<dbReference type="InterPro" id="IPR008969">
    <property type="entry name" value="CarboxyPept-like_regulatory"/>
</dbReference>
<organism evidence="1 2">
    <name type="scientific">Marinoscillum furvescens DSM 4134</name>
    <dbReference type="NCBI Taxonomy" id="1122208"/>
    <lineage>
        <taxon>Bacteria</taxon>
        <taxon>Pseudomonadati</taxon>
        <taxon>Bacteroidota</taxon>
        <taxon>Cytophagia</taxon>
        <taxon>Cytophagales</taxon>
        <taxon>Reichenbachiellaceae</taxon>
        <taxon>Marinoscillum</taxon>
    </lineage>
</organism>
<reference evidence="1 2" key="1">
    <citation type="submission" date="2018-07" db="EMBL/GenBank/DDBJ databases">
        <title>Genomic Encyclopedia of Type Strains, Phase IV (KMG-IV): sequencing the most valuable type-strain genomes for metagenomic binning, comparative biology and taxonomic classification.</title>
        <authorList>
            <person name="Goeker M."/>
        </authorList>
    </citation>
    <scope>NUCLEOTIDE SEQUENCE [LARGE SCALE GENOMIC DNA]</scope>
    <source>
        <strain evidence="1 2">DSM 4134</strain>
    </source>
</reference>
<dbReference type="Proteomes" id="UP000256779">
    <property type="component" value="Unassembled WGS sequence"/>
</dbReference>
<dbReference type="OrthoDB" id="5505971at2"/>
<gene>
    <name evidence="1" type="ORF">C7460_101157</name>
</gene>
<dbReference type="Gene3D" id="2.60.40.1120">
    <property type="entry name" value="Carboxypeptidase-like, regulatory domain"/>
    <property type="match status" value="1"/>
</dbReference>
<dbReference type="SUPFAM" id="SSF49464">
    <property type="entry name" value="Carboxypeptidase regulatory domain-like"/>
    <property type="match status" value="1"/>
</dbReference>
<name>A0A3D9LG40_MARFU</name>
<evidence type="ECO:0000313" key="1">
    <source>
        <dbReference type="EMBL" id="REE05640.1"/>
    </source>
</evidence>